<feature type="transmembrane region" description="Helical" evidence="7">
    <location>
        <begin position="6"/>
        <end position="25"/>
    </location>
</feature>
<feature type="transmembrane region" description="Helical" evidence="7">
    <location>
        <begin position="87"/>
        <end position="109"/>
    </location>
</feature>
<feature type="transmembrane region" description="Helical" evidence="7">
    <location>
        <begin position="280"/>
        <end position="297"/>
    </location>
</feature>
<dbReference type="PATRIC" id="fig|389348.3.peg.252"/>
<feature type="transmembrane region" description="Helical" evidence="7">
    <location>
        <begin position="227"/>
        <end position="260"/>
    </location>
</feature>
<feature type="transmembrane region" description="Helical" evidence="7">
    <location>
        <begin position="185"/>
        <end position="206"/>
    </location>
</feature>
<evidence type="ECO:0000256" key="4">
    <source>
        <dbReference type="ARBA" id="ARBA00022692"/>
    </source>
</evidence>
<dbReference type="PANTHER" id="PTHR42751:SF1">
    <property type="entry name" value="CATION_PROTON ANTIPORTER YBAL-RELATED"/>
    <property type="match status" value="1"/>
</dbReference>
<evidence type="ECO:0000256" key="3">
    <source>
        <dbReference type="ARBA" id="ARBA00022448"/>
    </source>
</evidence>
<dbReference type="InterPro" id="IPR038770">
    <property type="entry name" value="Na+/solute_symporter_sf"/>
</dbReference>
<evidence type="ECO:0000313" key="10">
    <source>
        <dbReference type="Proteomes" id="UP000069902"/>
    </source>
</evidence>
<dbReference type="GO" id="GO:0006813">
    <property type="term" value="P:potassium ion transport"/>
    <property type="evidence" value="ECO:0007669"/>
    <property type="project" value="InterPro"/>
</dbReference>
<dbReference type="AlphaFoldDB" id="A0A0U5JB00"/>
<reference evidence="10" key="1">
    <citation type="submission" date="2015-09" db="EMBL/GenBank/DDBJ databases">
        <authorList>
            <person name="Bertelli C."/>
        </authorList>
    </citation>
    <scope>NUCLEOTIDE SEQUENCE [LARGE SCALE GENOMIC DNA]</scope>
    <source>
        <strain evidence="10">KNic</strain>
    </source>
</reference>
<dbReference type="Proteomes" id="UP000069902">
    <property type="component" value="Chromosome cPNK"/>
</dbReference>
<name>A0A0U5JB00_9BACT</name>
<evidence type="ECO:0000259" key="8">
    <source>
        <dbReference type="PROSITE" id="PS51201"/>
    </source>
</evidence>
<evidence type="ECO:0000256" key="7">
    <source>
        <dbReference type="SAM" id="Phobius"/>
    </source>
</evidence>
<dbReference type="STRING" id="389348.PNK_0221"/>
<dbReference type="Gene3D" id="3.40.50.720">
    <property type="entry name" value="NAD(P)-binding Rossmann-like Domain"/>
    <property type="match status" value="1"/>
</dbReference>
<dbReference type="PROSITE" id="PS51201">
    <property type="entry name" value="RCK_N"/>
    <property type="match status" value="1"/>
</dbReference>
<organism evidence="9 10">
    <name type="scientific">Candidatus Protochlamydia naegleriophila</name>
    <dbReference type="NCBI Taxonomy" id="389348"/>
    <lineage>
        <taxon>Bacteria</taxon>
        <taxon>Pseudomonadati</taxon>
        <taxon>Chlamydiota</taxon>
        <taxon>Chlamydiia</taxon>
        <taxon>Parachlamydiales</taxon>
        <taxon>Parachlamydiaceae</taxon>
        <taxon>Candidatus Protochlamydia</taxon>
    </lineage>
</organism>
<evidence type="ECO:0000313" key="9">
    <source>
        <dbReference type="EMBL" id="CUI15858.1"/>
    </source>
</evidence>
<evidence type="ECO:0000256" key="6">
    <source>
        <dbReference type="ARBA" id="ARBA00023136"/>
    </source>
</evidence>
<dbReference type="EMBL" id="LN879502">
    <property type="protein sequence ID" value="CUI15858.1"/>
    <property type="molecule type" value="Genomic_DNA"/>
</dbReference>
<keyword evidence="6 7" id="KW-0472">Membrane</keyword>
<evidence type="ECO:0000256" key="1">
    <source>
        <dbReference type="ARBA" id="ARBA00004141"/>
    </source>
</evidence>
<accession>A0A0U5JB00</accession>
<sequence length="567" mass="61323">MPEELKIIWILAIGFGIACAFGFIAQRLKLSPILGYLLAGYIIGPNFPGFVADPAMSEQLANIGVTLLMFAVGLNFNWKDLSAVKQLALPGAMILSALSITAGLLYSMYLGESAQAGLVIGLAICVSSTVVIVRVLADQHLLHTRQGHIVVGWTIVEDLISVLGLILLPAFVLPAGLNTSPVASVIYSIALVLLKMAALGFIIYFIGEKLIDKLLKCIARTRSHELFTLAILSCVFLIAVGSSAIFGVSLALGAFIAGTVVGKTDMSHQAAANALPMRDAFAVIFFLSVGMLFNPIAVGNNLPLFFGILTILLILRPLAAFTIIKLANYPNTVAFTVALAIGQIGEYSFILAEEGSQLGILPENAYDILVACAFISIALNPLLFQLFKPLTIKRWKQKGSQEKSPAQSQTLKALYEEEEALESFMPKVVVIGYGPMGQMAANYLLGKNYNVTVIDQNIDTISALKESKIEAIFGDASQFQILERANLEKVRLLVITTPDFQVTQSIIQAAKQTNPFVKIIARSHFKSDLHHDRFGDIPIVCDEEASAEKMVNLIKSQLDHLNKDALS</sequence>
<feature type="transmembrane region" description="Helical" evidence="7">
    <location>
        <begin position="60"/>
        <end position="78"/>
    </location>
</feature>
<feature type="transmembrane region" description="Helical" evidence="7">
    <location>
        <begin position="304"/>
        <end position="324"/>
    </location>
</feature>
<comment type="similarity">
    <text evidence="2">Belongs to the monovalent cation:proton antiporter 2 (CPA2) transporter (TC 2.A.37) family.</text>
</comment>
<proteinExistence type="inferred from homology"/>
<keyword evidence="3" id="KW-0813">Transport</keyword>
<keyword evidence="4 7" id="KW-0812">Transmembrane</keyword>
<evidence type="ECO:0000256" key="2">
    <source>
        <dbReference type="ARBA" id="ARBA00005551"/>
    </source>
</evidence>
<dbReference type="Gene3D" id="1.20.1530.20">
    <property type="match status" value="1"/>
</dbReference>
<feature type="transmembrane region" description="Helical" evidence="7">
    <location>
        <begin position="115"/>
        <end position="137"/>
    </location>
</feature>
<dbReference type="FunCoup" id="A0A0U5JB00">
    <property type="interactions" value="260"/>
</dbReference>
<dbReference type="KEGG" id="pnl:PNK_0221"/>
<dbReference type="InParanoid" id="A0A0U5JB00"/>
<keyword evidence="5 7" id="KW-1133">Transmembrane helix</keyword>
<dbReference type="PANTHER" id="PTHR42751">
    <property type="entry name" value="SODIUM/HYDROGEN EXCHANGER FAMILY/TRKA DOMAIN PROTEIN"/>
    <property type="match status" value="1"/>
</dbReference>
<protein>
    <submittedName>
        <fullName evidence="9">Putative monovalent cation transporter, sodium/hydrogen exchanger family</fullName>
    </submittedName>
</protein>
<dbReference type="GO" id="GO:0015297">
    <property type="term" value="F:antiporter activity"/>
    <property type="evidence" value="ECO:0007669"/>
    <property type="project" value="InterPro"/>
</dbReference>
<evidence type="ECO:0000256" key="5">
    <source>
        <dbReference type="ARBA" id="ARBA00022989"/>
    </source>
</evidence>
<dbReference type="PROSITE" id="PS51257">
    <property type="entry name" value="PROKAR_LIPOPROTEIN"/>
    <property type="match status" value="1"/>
</dbReference>
<dbReference type="Pfam" id="PF02254">
    <property type="entry name" value="TrkA_N"/>
    <property type="match status" value="1"/>
</dbReference>
<keyword evidence="10" id="KW-1185">Reference proteome</keyword>
<dbReference type="GO" id="GO:0016020">
    <property type="term" value="C:membrane"/>
    <property type="evidence" value="ECO:0007669"/>
    <property type="project" value="UniProtKB-SubCell"/>
</dbReference>
<comment type="subcellular location">
    <subcellularLocation>
        <location evidence="1">Membrane</location>
        <topology evidence="1">Multi-pass membrane protein</topology>
    </subcellularLocation>
</comment>
<dbReference type="InterPro" id="IPR006153">
    <property type="entry name" value="Cation/H_exchanger_TM"/>
</dbReference>
<dbReference type="Pfam" id="PF00999">
    <property type="entry name" value="Na_H_Exchanger"/>
    <property type="match status" value="1"/>
</dbReference>
<dbReference type="InterPro" id="IPR036291">
    <property type="entry name" value="NAD(P)-bd_dom_sf"/>
</dbReference>
<dbReference type="RefSeq" id="WP_059059765.1">
    <property type="nucleotide sequence ID" value="NZ_LN879502.1"/>
</dbReference>
<feature type="domain" description="RCK N-terminal" evidence="8">
    <location>
        <begin position="425"/>
        <end position="544"/>
    </location>
</feature>
<dbReference type="InterPro" id="IPR003148">
    <property type="entry name" value="RCK_N"/>
</dbReference>
<feature type="transmembrane region" description="Helical" evidence="7">
    <location>
        <begin position="368"/>
        <end position="387"/>
    </location>
</feature>
<gene>
    <name evidence="9" type="ORF">PNK_0221</name>
</gene>
<dbReference type="GO" id="GO:1902600">
    <property type="term" value="P:proton transmembrane transport"/>
    <property type="evidence" value="ECO:0007669"/>
    <property type="project" value="InterPro"/>
</dbReference>
<dbReference type="SUPFAM" id="SSF51735">
    <property type="entry name" value="NAD(P)-binding Rossmann-fold domains"/>
    <property type="match status" value="1"/>
</dbReference>
<feature type="transmembrane region" description="Helical" evidence="7">
    <location>
        <begin position="32"/>
        <end position="48"/>
    </location>
</feature>
<feature type="transmembrane region" description="Helical" evidence="7">
    <location>
        <begin position="149"/>
        <end position="173"/>
    </location>
</feature>